<name>A0A8X6PN04_NEPPI</name>
<reference evidence="2" key="1">
    <citation type="submission" date="2020-08" db="EMBL/GenBank/DDBJ databases">
        <title>Multicomponent nature underlies the extraordinary mechanical properties of spider dragline silk.</title>
        <authorList>
            <person name="Kono N."/>
            <person name="Nakamura H."/>
            <person name="Mori M."/>
            <person name="Yoshida Y."/>
            <person name="Ohtoshi R."/>
            <person name="Malay A.D."/>
            <person name="Moran D.A.P."/>
            <person name="Tomita M."/>
            <person name="Numata K."/>
            <person name="Arakawa K."/>
        </authorList>
    </citation>
    <scope>NUCLEOTIDE SEQUENCE</scope>
</reference>
<evidence type="ECO:0000313" key="2">
    <source>
        <dbReference type="EMBL" id="GFT79681.1"/>
    </source>
</evidence>
<proteinExistence type="predicted"/>
<evidence type="ECO:0000256" key="1">
    <source>
        <dbReference type="SAM" id="MobiDB-lite"/>
    </source>
</evidence>
<accession>A0A8X6PN04</accession>
<comment type="caution">
    <text evidence="2">The sequence shown here is derived from an EMBL/GenBank/DDBJ whole genome shotgun (WGS) entry which is preliminary data.</text>
</comment>
<evidence type="ECO:0000313" key="3">
    <source>
        <dbReference type="Proteomes" id="UP000887013"/>
    </source>
</evidence>
<gene>
    <name evidence="2" type="ORF">NPIL_625601</name>
</gene>
<sequence>MRRETIQSDSISKHKPQQLSGAGYDNGYYGTLPQHIRFVSMYTPQNTQSKAMTPFLPPARAPLSKPPFETHGLKIMGSIPSYYLAHHTKEYDERSQGEREANMGN</sequence>
<dbReference type="AlphaFoldDB" id="A0A8X6PN04"/>
<keyword evidence="3" id="KW-1185">Reference proteome</keyword>
<dbReference type="Proteomes" id="UP000887013">
    <property type="component" value="Unassembled WGS sequence"/>
</dbReference>
<dbReference type="EMBL" id="BMAW01118423">
    <property type="protein sequence ID" value="GFT79681.1"/>
    <property type="molecule type" value="Genomic_DNA"/>
</dbReference>
<feature type="region of interest" description="Disordered" evidence="1">
    <location>
        <begin position="1"/>
        <end position="26"/>
    </location>
</feature>
<protein>
    <submittedName>
        <fullName evidence="2">Uncharacterized protein</fullName>
    </submittedName>
</protein>
<organism evidence="2 3">
    <name type="scientific">Nephila pilipes</name>
    <name type="common">Giant wood spider</name>
    <name type="synonym">Nephila maculata</name>
    <dbReference type="NCBI Taxonomy" id="299642"/>
    <lineage>
        <taxon>Eukaryota</taxon>
        <taxon>Metazoa</taxon>
        <taxon>Ecdysozoa</taxon>
        <taxon>Arthropoda</taxon>
        <taxon>Chelicerata</taxon>
        <taxon>Arachnida</taxon>
        <taxon>Araneae</taxon>
        <taxon>Araneomorphae</taxon>
        <taxon>Entelegynae</taxon>
        <taxon>Araneoidea</taxon>
        <taxon>Nephilidae</taxon>
        <taxon>Nephila</taxon>
    </lineage>
</organism>